<dbReference type="GO" id="GO:0004190">
    <property type="term" value="F:aspartic-type endopeptidase activity"/>
    <property type="evidence" value="ECO:0007669"/>
    <property type="project" value="InterPro"/>
</dbReference>
<evidence type="ECO:0000259" key="3">
    <source>
        <dbReference type="PROSITE" id="PS51767"/>
    </source>
</evidence>
<evidence type="ECO:0000256" key="2">
    <source>
        <dbReference type="SAM" id="SignalP"/>
    </source>
</evidence>
<dbReference type="InterPro" id="IPR021109">
    <property type="entry name" value="Peptidase_aspartic_dom_sf"/>
</dbReference>
<dbReference type="Gene3D" id="2.40.70.10">
    <property type="entry name" value="Acid Proteases"/>
    <property type="match status" value="2"/>
</dbReference>
<name>A0A8H4QE11_9HYPO</name>
<keyword evidence="2" id="KW-0732">Signal</keyword>
<feature type="domain" description="Peptidase A1" evidence="3">
    <location>
        <begin position="41"/>
        <end position="427"/>
    </location>
</feature>
<gene>
    <name evidence="4" type="ORF">GQ602_001422</name>
</gene>
<dbReference type="PANTHER" id="PTHR47966">
    <property type="entry name" value="BETA-SITE APP-CLEAVING ENZYME, ISOFORM A-RELATED"/>
    <property type="match status" value="1"/>
</dbReference>
<comment type="similarity">
    <text evidence="1">Belongs to the peptidase A1 family.</text>
</comment>
<dbReference type="CDD" id="cd05471">
    <property type="entry name" value="pepsin_like"/>
    <property type="match status" value="1"/>
</dbReference>
<evidence type="ECO:0000256" key="1">
    <source>
        <dbReference type="ARBA" id="ARBA00007447"/>
    </source>
</evidence>
<feature type="signal peptide" evidence="2">
    <location>
        <begin position="1"/>
        <end position="19"/>
    </location>
</feature>
<evidence type="ECO:0000313" key="4">
    <source>
        <dbReference type="EMBL" id="KAF4595809.1"/>
    </source>
</evidence>
<keyword evidence="4" id="KW-0645">Protease</keyword>
<dbReference type="SUPFAM" id="SSF50630">
    <property type="entry name" value="Acid proteases"/>
    <property type="match status" value="1"/>
</dbReference>
<sequence length="431" mass="47050">MYVLGRSLSCSLAIAGALASTAVPACSGCVSLPAVWDTFGYLFNVTVGGQELRVLSDWTWMSLFVRSGRCMNRLDEATCVGTAGQTFFDERQSTSFRNSSLAQTRWPLTAFAENFTVDYGVDSVCVGQVCSHDTVFQLSDFPFPAEAIPVMPFAGIYGLAPVTAGLTEASHPAHYQAWRSGKLASRVGWHSCHALNSADSCLGGDAKFVFGGSDASIYDEARLRTFAVRNPGWLGDAFYPVRPPRNNYWAAALTGCWIRIRGSGRESTNFAMKNSNGHDDGREGNVTMALLDEGSEGLGAPLSSRAYGWLAEQINARPASESIVSAIASQGSSGFNTGLQPWYTVPCGETDRLPDLVYELEGRENYTIRPEDYVTRLRESQLCYLNVNVWKYGRTEGGDARVVLLGRAFLRRLYVVLDFESLSFGLAPLRV</sequence>
<comment type="caution">
    <text evidence="4">The sequence shown here is derived from an EMBL/GenBank/DDBJ whole genome shotgun (WGS) entry which is preliminary data.</text>
</comment>
<evidence type="ECO:0000313" key="5">
    <source>
        <dbReference type="Proteomes" id="UP000562929"/>
    </source>
</evidence>
<accession>A0A8H4QE11</accession>
<reference evidence="4 5" key="1">
    <citation type="journal article" date="2020" name="G3 (Bethesda)">
        <title>Genetic Underpinnings of Host Manipulation by Ophiocordyceps as Revealed by Comparative Transcriptomics.</title>
        <authorList>
            <person name="Will I."/>
            <person name="Das B."/>
            <person name="Trinh T."/>
            <person name="Brachmann A."/>
            <person name="Ohm R.A."/>
            <person name="de Bekker C."/>
        </authorList>
    </citation>
    <scope>NUCLEOTIDE SEQUENCE [LARGE SCALE GENOMIC DNA]</scope>
    <source>
        <strain evidence="4 5">EC05</strain>
    </source>
</reference>
<dbReference type="EMBL" id="JAACLJ010000001">
    <property type="protein sequence ID" value="KAF4595809.1"/>
    <property type="molecule type" value="Genomic_DNA"/>
</dbReference>
<proteinExistence type="inferred from homology"/>
<feature type="chain" id="PRO_5034550368" evidence="2">
    <location>
        <begin position="20"/>
        <end position="431"/>
    </location>
</feature>
<dbReference type="PROSITE" id="PS51767">
    <property type="entry name" value="PEPTIDASE_A1"/>
    <property type="match status" value="1"/>
</dbReference>
<dbReference type="InterPro" id="IPR001461">
    <property type="entry name" value="Aspartic_peptidase_A1"/>
</dbReference>
<keyword evidence="5" id="KW-1185">Reference proteome</keyword>
<dbReference type="OrthoDB" id="771136at2759"/>
<keyword evidence="4" id="KW-0378">Hydrolase</keyword>
<dbReference type="AlphaFoldDB" id="A0A8H4QE11"/>
<organism evidence="4 5">
    <name type="scientific">Ophiocordyceps camponoti-floridani</name>
    <dbReference type="NCBI Taxonomy" id="2030778"/>
    <lineage>
        <taxon>Eukaryota</taxon>
        <taxon>Fungi</taxon>
        <taxon>Dikarya</taxon>
        <taxon>Ascomycota</taxon>
        <taxon>Pezizomycotina</taxon>
        <taxon>Sordariomycetes</taxon>
        <taxon>Hypocreomycetidae</taxon>
        <taxon>Hypocreales</taxon>
        <taxon>Ophiocordycipitaceae</taxon>
        <taxon>Ophiocordyceps</taxon>
    </lineage>
</organism>
<dbReference type="GO" id="GO:0006508">
    <property type="term" value="P:proteolysis"/>
    <property type="evidence" value="ECO:0007669"/>
    <property type="project" value="UniProtKB-KW"/>
</dbReference>
<dbReference type="Pfam" id="PF00026">
    <property type="entry name" value="Asp"/>
    <property type="match status" value="1"/>
</dbReference>
<dbReference type="Proteomes" id="UP000562929">
    <property type="component" value="Unassembled WGS sequence"/>
</dbReference>
<dbReference type="InterPro" id="IPR034164">
    <property type="entry name" value="Pepsin-like_dom"/>
</dbReference>
<dbReference type="InterPro" id="IPR033121">
    <property type="entry name" value="PEPTIDASE_A1"/>
</dbReference>
<protein>
    <submittedName>
        <fullName evidence="4">Eukaryotic aspartyl protease</fullName>
    </submittedName>
</protein>
<dbReference type="PANTHER" id="PTHR47966:SF51">
    <property type="entry name" value="BETA-SITE APP-CLEAVING ENZYME, ISOFORM A-RELATED"/>
    <property type="match status" value="1"/>
</dbReference>